<evidence type="ECO:0000256" key="2">
    <source>
        <dbReference type="ARBA" id="ARBA00022664"/>
    </source>
</evidence>
<evidence type="ECO:0000256" key="8">
    <source>
        <dbReference type="HAMAP-Rule" id="MF_03226"/>
    </source>
</evidence>
<keyword evidence="7 8" id="KW-0539">Nucleus</keyword>
<evidence type="ECO:0000256" key="1">
    <source>
        <dbReference type="ARBA" id="ARBA00004123"/>
    </source>
</evidence>
<feature type="compositionally biased region" description="Low complexity" evidence="9">
    <location>
        <begin position="232"/>
        <end position="258"/>
    </location>
</feature>
<comment type="similarity">
    <text evidence="8">Belongs to the CWC16 family. YJU2 subfamily.</text>
</comment>
<comment type="caution">
    <text evidence="10">The sequence shown here is derived from an EMBL/GenBank/DDBJ whole genome shotgun (WGS) entry which is preliminary data.</text>
</comment>
<organism evidence="10 11">
    <name type="scientific">Hortaea werneckii</name>
    <name type="common">Black yeast</name>
    <name type="synonym">Cladosporium werneckii</name>
    <dbReference type="NCBI Taxonomy" id="91943"/>
    <lineage>
        <taxon>Eukaryota</taxon>
        <taxon>Fungi</taxon>
        <taxon>Dikarya</taxon>
        <taxon>Ascomycota</taxon>
        <taxon>Pezizomycotina</taxon>
        <taxon>Dothideomycetes</taxon>
        <taxon>Dothideomycetidae</taxon>
        <taxon>Mycosphaerellales</taxon>
        <taxon>Teratosphaeriaceae</taxon>
        <taxon>Hortaea</taxon>
    </lineage>
</organism>
<feature type="region of interest" description="Disordered" evidence="9">
    <location>
        <begin position="223"/>
        <end position="361"/>
    </location>
</feature>
<name>A0A3M7GSB4_HORWE</name>
<dbReference type="HAMAP" id="MF_03226">
    <property type="entry name" value="YJU2"/>
    <property type="match status" value="1"/>
</dbReference>
<feature type="binding site" evidence="8">
    <location>
        <position position="86"/>
    </location>
    <ligand>
        <name>Zn(2+)</name>
        <dbReference type="ChEBI" id="CHEBI:29105"/>
    </ligand>
</feature>
<evidence type="ECO:0000313" key="10">
    <source>
        <dbReference type="EMBL" id="RMZ04016.1"/>
    </source>
</evidence>
<feature type="binding site" evidence="8">
    <location>
        <position position="47"/>
    </location>
    <ligand>
        <name>Zn(2+)</name>
        <dbReference type="ChEBI" id="CHEBI:29105"/>
    </ligand>
</feature>
<dbReference type="PANTHER" id="PTHR12111">
    <property type="entry name" value="SPLICING FACTOR YJU2"/>
    <property type="match status" value="1"/>
</dbReference>
<comment type="subcellular location">
    <subcellularLocation>
        <location evidence="1 8">Nucleus</location>
    </subcellularLocation>
</comment>
<evidence type="ECO:0000256" key="7">
    <source>
        <dbReference type="ARBA" id="ARBA00023242"/>
    </source>
</evidence>
<evidence type="ECO:0000313" key="11">
    <source>
        <dbReference type="Proteomes" id="UP000269539"/>
    </source>
</evidence>
<feature type="binding site" evidence="8">
    <location>
        <position position="83"/>
    </location>
    <ligand>
        <name>Zn(2+)</name>
        <dbReference type="ChEBI" id="CHEBI:29105"/>
    </ligand>
</feature>
<keyword evidence="2" id="KW-0507">mRNA processing</keyword>
<keyword evidence="6" id="KW-0508">mRNA splicing</keyword>
<reference evidence="10 11" key="1">
    <citation type="journal article" date="2018" name="BMC Genomics">
        <title>Genomic evidence for intraspecific hybridization in a clonal and extremely halotolerant yeast.</title>
        <authorList>
            <person name="Gostincar C."/>
            <person name="Stajich J.E."/>
            <person name="Zupancic J."/>
            <person name="Zalar P."/>
            <person name="Gunde-Cimerman N."/>
        </authorList>
    </citation>
    <scope>NUCLEOTIDE SEQUENCE [LARGE SCALE GENOMIC DNA]</scope>
    <source>
        <strain evidence="10 11">EXF-10513</strain>
    </source>
</reference>
<gene>
    <name evidence="10" type="ORF">D0864_02829</name>
</gene>
<dbReference type="InterPro" id="IPR043701">
    <property type="entry name" value="Yju2"/>
</dbReference>
<protein>
    <recommendedName>
        <fullName evidence="8">Splicing factor YJU2</fullName>
    </recommendedName>
</protein>
<sequence length="361" mass="40292">MSERKVLQKYYPPDFDPSAIEKRRKGPKQTGPKIQPVRLMAPFSMKCTSCGEYIYKGRKFNARKETTEEKYYAISIFRFYIRCTRCSAEITFKTDPKNMDYTCERGARRNFEPWREAKLAEETEEERLDRLEREEGERDKMVELERKTNDAQMEMRIADALDDVRMRNAMRERGGGVEGALQGVAMERGKGIRDLEAERVEREIEEQARRAFLSATGERVRRLDGDIELDDSTPIPAPSSSASSSASSAHDSLDNSSAHLSDPSELSDQVAMPPPPPPSSTTTPTTSAFQRKPKTKKDFASTLGIKKPVASSPAIDAEKSTDPPPDRSPATVSTHAANGVVPPKKEGVGLVDYGSESSDED</sequence>
<comment type="subunit">
    <text evidence="8">Component of the spliceosome. Present in the activated B complex, the catalytically activated B* complex which catalyzes the branching, the catalytic step 1 C complex catalyzing the exon ligation, and the postcatalytic P complex containing the ligated exons (mRNA) and the excised lariat intron.</text>
</comment>
<proteinExistence type="inferred from homology"/>
<keyword evidence="3 8" id="KW-0479">Metal-binding</keyword>
<evidence type="ECO:0000256" key="5">
    <source>
        <dbReference type="ARBA" id="ARBA00022833"/>
    </source>
</evidence>
<dbReference type="PANTHER" id="PTHR12111:SF1">
    <property type="entry name" value="SPLICING FACTOR YJU2"/>
    <property type="match status" value="1"/>
</dbReference>
<feature type="compositionally biased region" description="Basic and acidic residues" evidence="9">
    <location>
        <begin position="316"/>
        <end position="325"/>
    </location>
</feature>
<keyword evidence="5 8" id="KW-0862">Zinc</keyword>
<evidence type="ECO:0000256" key="9">
    <source>
        <dbReference type="SAM" id="MobiDB-lite"/>
    </source>
</evidence>
<evidence type="ECO:0000256" key="6">
    <source>
        <dbReference type="ARBA" id="ARBA00023187"/>
    </source>
</evidence>
<dbReference type="EMBL" id="QWIO01000203">
    <property type="protein sequence ID" value="RMZ04016.1"/>
    <property type="molecule type" value="Genomic_DNA"/>
</dbReference>
<dbReference type="Pfam" id="PF04502">
    <property type="entry name" value="Saf4_Yju2"/>
    <property type="match status" value="1"/>
</dbReference>
<evidence type="ECO:0000256" key="3">
    <source>
        <dbReference type="ARBA" id="ARBA00022723"/>
    </source>
</evidence>
<feature type="binding site" evidence="8">
    <location>
        <position position="50"/>
    </location>
    <ligand>
        <name>Zn(2+)</name>
        <dbReference type="ChEBI" id="CHEBI:29105"/>
    </ligand>
</feature>
<dbReference type="GO" id="GO:0046872">
    <property type="term" value="F:metal ion binding"/>
    <property type="evidence" value="ECO:0007669"/>
    <property type="project" value="UniProtKB-KW"/>
</dbReference>
<feature type="region of interest" description="Disordered" evidence="9">
    <location>
        <begin position="1"/>
        <end position="34"/>
    </location>
</feature>
<dbReference type="GO" id="GO:0000349">
    <property type="term" value="P:generation of catalytic spliceosome for first transesterification step"/>
    <property type="evidence" value="ECO:0007669"/>
    <property type="project" value="UniProtKB-UniRule"/>
</dbReference>
<evidence type="ECO:0000256" key="4">
    <source>
        <dbReference type="ARBA" id="ARBA00022728"/>
    </source>
</evidence>
<comment type="function">
    <text evidence="8">Part of the spliceosome which catalyzes two sequential transesterification reactions, first the excision of the non-coding intron from pre-mRNA and then the ligation of the coding exons to form the mature mRNA. Plays a role in stabilizing the structure of the spliceosome catalytic core and docking of the branch helix into the active site, producing 5'-exon and lariat intron-3'-intermediates.</text>
</comment>
<accession>A0A3M7GSB4</accession>
<dbReference type="VEuPathDB" id="FungiDB:BTJ68_03166"/>
<dbReference type="GO" id="GO:0071006">
    <property type="term" value="C:U2-type catalytic step 1 spliceosome"/>
    <property type="evidence" value="ECO:0007669"/>
    <property type="project" value="UniProtKB-UniRule"/>
</dbReference>
<dbReference type="InterPro" id="IPR007590">
    <property type="entry name" value="Saf4/Yju2"/>
</dbReference>
<dbReference type="AlphaFoldDB" id="A0A3M7GSB4"/>
<dbReference type="Proteomes" id="UP000269539">
    <property type="component" value="Unassembled WGS sequence"/>
</dbReference>
<keyword evidence="4 8" id="KW-0747">Spliceosome</keyword>